<feature type="region of interest" description="Disordered" evidence="1">
    <location>
        <begin position="1"/>
        <end position="20"/>
    </location>
</feature>
<keyword evidence="3" id="KW-1185">Reference proteome</keyword>
<evidence type="ECO:0000313" key="2">
    <source>
        <dbReference type="EMBL" id="RMZ74286.1"/>
    </source>
</evidence>
<sequence length="162" mass="17789">MSSSPSPPTNNSPKDNNKPYYELCPDFSHFLAKPNEAETTALENDVKKLDLKETDTLQGKIDAYCHEFLYLGGPRHYTRSNLKKEDTPVTKQNARITDQVAKESSDSNASTHPHHDVDTGATSGGSASAMAHKAHPGPVMADNMPAPETKENLKKRAEELNK</sequence>
<organism evidence="2 3">
    <name type="scientific">Pyrenophora seminiperda CCB06</name>
    <dbReference type="NCBI Taxonomy" id="1302712"/>
    <lineage>
        <taxon>Eukaryota</taxon>
        <taxon>Fungi</taxon>
        <taxon>Dikarya</taxon>
        <taxon>Ascomycota</taxon>
        <taxon>Pezizomycotina</taxon>
        <taxon>Dothideomycetes</taxon>
        <taxon>Pleosporomycetidae</taxon>
        <taxon>Pleosporales</taxon>
        <taxon>Pleosporineae</taxon>
        <taxon>Pleosporaceae</taxon>
        <taxon>Pyrenophora</taxon>
    </lineage>
</organism>
<protein>
    <submittedName>
        <fullName evidence="2">Peptidase c40</fullName>
    </submittedName>
</protein>
<reference evidence="2 3" key="1">
    <citation type="journal article" date="2014" name="PLoS ONE">
        <title>De novo Genome Assembly of the Fungal Plant Pathogen Pyrenophora semeniperda.</title>
        <authorList>
            <person name="Soliai M.M."/>
            <person name="Meyer S.E."/>
            <person name="Udall J.A."/>
            <person name="Elzinga D.E."/>
            <person name="Hermansen R.A."/>
            <person name="Bodily P.M."/>
            <person name="Hart A.A."/>
            <person name="Coleman C.E."/>
        </authorList>
    </citation>
    <scope>NUCLEOTIDE SEQUENCE [LARGE SCALE GENOMIC DNA]</scope>
    <source>
        <strain evidence="2 3">CCB06</strain>
        <tissue evidence="2">Mycelium</tissue>
    </source>
</reference>
<accession>A0A3M7MIB1</accession>
<feature type="compositionally biased region" description="Low complexity" evidence="1">
    <location>
        <begin position="119"/>
        <end position="129"/>
    </location>
</feature>
<proteinExistence type="predicted"/>
<feature type="compositionally biased region" description="Pro residues" evidence="1">
    <location>
        <begin position="1"/>
        <end position="10"/>
    </location>
</feature>
<feature type="region of interest" description="Disordered" evidence="1">
    <location>
        <begin position="80"/>
        <end position="162"/>
    </location>
</feature>
<name>A0A3M7MIB1_9PLEO</name>
<evidence type="ECO:0000256" key="1">
    <source>
        <dbReference type="SAM" id="MobiDB-lite"/>
    </source>
</evidence>
<evidence type="ECO:0000313" key="3">
    <source>
        <dbReference type="Proteomes" id="UP000265663"/>
    </source>
</evidence>
<dbReference type="AlphaFoldDB" id="A0A3M7MIB1"/>
<feature type="compositionally biased region" description="Basic and acidic residues" evidence="1">
    <location>
        <begin position="148"/>
        <end position="162"/>
    </location>
</feature>
<gene>
    <name evidence="2" type="ORF">GMOD_00003302</name>
</gene>
<dbReference type="EMBL" id="KE747844">
    <property type="protein sequence ID" value="RMZ74286.1"/>
    <property type="molecule type" value="Genomic_DNA"/>
</dbReference>
<dbReference type="OrthoDB" id="2532734at2759"/>
<dbReference type="Proteomes" id="UP000265663">
    <property type="component" value="Unassembled WGS sequence"/>
</dbReference>